<organism evidence="2 3">
    <name type="scientific">Terrabacter terrae</name>
    <dbReference type="NCBI Taxonomy" id="318434"/>
    <lineage>
        <taxon>Bacteria</taxon>
        <taxon>Bacillati</taxon>
        <taxon>Actinomycetota</taxon>
        <taxon>Actinomycetes</taxon>
        <taxon>Micrococcales</taxon>
        <taxon>Intrasporangiaceae</taxon>
        <taxon>Terrabacter</taxon>
    </lineage>
</organism>
<comment type="caution">
    <text evidence="2">The sequence shown here is derived from an EMBL/GenBank/DDBJ whole genome shotgun (WGS) entry which is preliminary data.</text>
</comment>
<gene>
    <name evidence="2" type="ORF">GCM10009740_20430</name>
</gene>
<accession>A0ABP5FS94</accession>
<protein>
    <recommendedName>
        <fullName evidence="4">J domain-containing protein</fullName>
    </recommendedName>
</protein>
<dbReference type="RefSeq" id="WP_343990906.1">
    <property type="nucleotide sequence ID" value="NZ_BAAANB010000021.1"/>
</dbReference>
<evidence type="ECO:0000313" key="2">
    <source>
        <dbReference type="EMBL" id="GAA2030660.1"/>
    </source>
</evidence>
<feature type="region of interest" description="Disordered" evidence="1">
    <location>
        <begin position="88"/>
        <end position="115"/>
    </location>
</feature>
<sequence length="115" mass="12438">MTRGGPVDPAARTEWARLRRRAAAVHHPDRGGDVDAYLSAMAAIDRAFAVPGQAASPTDASTPAASQEVGAVDVVVIRTWRGTRMRLARRTRHAASRVRGRLPRSFPGARRTTDI</sequence>
<evidence type="ECO:0008006" key="4">
    <source>
        <dbReference type="Google" id="ProtNLM"/>
    </source>
</evidence>
<keyword evidence="3" id="KW-1185">Reference proteome</keyword>
<dbReference type="EMBL" id="BAAANB010000021">
    <property type="protein sequence ID" value="GAA2030660.1"/>
    <property type="molecule type" value="Genomic_DNA"/>
</dbReference>
<evidence type="ECO:0000313" key="3">
    <source>
        <dbReference type="Proteomes" id="UP001501285"/>
    </source>
</evidence>
<name>A0ABP5FS94_9MICO</name>
<evidence type="ECO:0000256" key="1">
    <source>
        <dbReference type="SAM" id="MobiDB-lite"/>
    </source>
</evidence>
<reference evidence="3" key="1">
    <citation type="journal article" date="2019" name="Int. J. Syst. Evol. Microbiol.">
        <title>The Global Catalogue of Microorganisms (GCM) 10K type strain sequencing project: providing services to taxonomists for standard genome sequencing and annotation.</title>
        <authorList>
            <consortium name="The Broad Institute Genomics Platform"/>
            <consortium name="The Broad Institute Genome Sequencing Center for Infectious Disease"/>
            <person name="Wu L."/>
            <person name="Ma J."/>
        </authorList>
    </citation>
    <scope>NUCLEOTIDE SEQUENCE [LARGE SCALE GENOMIC DNA]</scope>
    <source>
        <strain evidence="3">JCM 14283</strain>
    </source>
</reference>
<feature type="compositionally biased region" description="Basic residues" evidence="1">
    <location>
        <begin position="88"/>
        <end position="102"/>
    </location>
</feature>
<dbReference type="Proteomes" id="UP001501285">
    <property type="component" value="Unassembled WGS sequence"/>
</dbReference>
<proteinExistence type="predicted"/>